<name>A0A1Z5J9V8_FISSO</name>
<feature type="chain" id="PRO_5012893592" evidence="1">
    <location>
        <begin position="21"/>
        <end position="891"/>
    </location>
</feature>
<reference evidence="2 3" key="1">
    <citation type="journal article" date="2015" name="Plant Cell">
        <title>Oil accumulation by the oleaginous diatom Fistulifera solaris as revealed by the genome and transcriptome.</title>
        <authorList>
            <person name="Tanaka T."/>
            <person name="Maeda Y."/>
            <person name="Veluchamy A."/>
            <person name="Tanaka M."/>
            <person name="Abida H."/>
            <person name="Marechal E."/>
            <person name="Bowler C."/>
            <person name="Muto M."/>
            <person name="Sunaga Y."/>
            <person name="Tanaka M."/>
            <person name="Yoshino T."/>
            <person name="Taniguchi T."/>
            <person name="Fukuda Y."/>
            <person name="Nemoto M."/>
            <person name="Matsumoto M."/>
            <person name="Wong P.S."/>
            <person name="Aburatani S."/>
            <person name="Fujibuchi W."/>
        </authorList>
    </citation>
    <scope>NUCLEOTIDE SEQUENCE [LARGE SCALE GENOMIC DNA]</scope>
    <source>
        <strain evidence="2 3">JPCC DA0580</strain>
    </source>
</reference>
<dbReference type="AlphaFoldDB" id="A0A1Z5J9V8"/>
<keyword evidence="3" id="KW-1185">Reference proteome</keyword>
<dbReference type="Gene3D" id="2.160.20.10">
    <property type="entry name" value="Single-stranded right-handed beta-helix, Pectin lyase-like"/>
    <property type="match status" value="2"/>
</dbReference>
<dbReference type="InterPro" id="IPR012334">
    <property type="entry name" value="Pectin_lyas_fold"/>
</dbReference>
<evidence type="ECO:0000313" key="2">
    <source>
        <dbReference type="EMBL" id="GAX10531.1"/>
    </source>
</evidence>
<protein>
    <submittedName>
        <fullName evidence="2">Uncharacterized protein</fullName>
    </submittedName>
</protein>
<dbReference type="OrthoDB" id="5949092at2759"/>
<gene>
    <name evidence="2" type="ORF">FisN_21Lh238</name>
</gene>
<dbReference type="InterPro" id="IPR011050">
    <property type="entry name" value="Pectin_lyase_fold/virulence"/>
</dbReference>
<proteinExistence type="predicted"/>
<evidence type="ECO:0000256" key="1">
    <source>
        <dbReference type="SAM" id="SignalP"/>
    </source>
</evidence>
<dbReference type="PANTHER" id="PTHR36453">
    <property type="entry name" value="SECRETED PROTEIN-RELATED"/>
    <property type="match status" value="1"/>
</dbReference>
<sequence length="891" mass="100167">MKSFVKTLLVVILSHSFAQAASSVGTLNETELDCQVRTLTFRYSQFLQPWRSDEDPLWQTVYDALELDRLCHISFPEMKLQPKLAKAKMQRQQKLQQETPCATAHCIFVDPIAKNDNLAGLKGSITRPYATLAEALQAARVIDQLHQTTIFLRQGVHELKDTIHLERKDSGLRIQGYPGENVWISGAVTLPSDLSWQQWHQNPQVYWANLTTLLQGRLLPHLPSLYASDARYVRARYPNGNPETAQWGYSSPDRYKYSLKADDVVEWHRPPPGEIPTFTVVDFKTNPPPGTTMKNDSTHFNVYSTGEGGACSAVWGNAPNYWCSNASSGGWAELERECAVTGQVQIPYGLTYNETSTIGQKLNAYLRNNSEPSRAVGGIIHAWHSQSWAMHMFEIDQHDANASLYFSPGSGSQGARNWCRCDQCGYAAHWCGQYQDPPWNDTRLISGTWMLENVLPELDFPGEYYWDPVRHLLYVYPNNTDMWDDLHFAVLENLVVIDGAISITLQDIGFRHSAATYVSREWSPPSGGDWSMHRGGAVWIRNSENITIDSCLFTRLDGTGVFLSNYTRRISIQHSEFAWIGESAIATLGQTDGYNATRQQFPLATRIEGNVMRELGIYQKQSSAVGHTLAANSVIQNNIIFNTARAGINFNEFMGGGDAVLRNVLWNTCRESGDHGPINSWDRQQYWYGNESWQQQRRTIAFNLIVANYGASEGVDNDDGSSWYHVAHNVFHQAEGFKMDYGGHDSIFEKNTVIAYPHKRPRGSGPKCVAFDSFLFGHGHIVKDNICIVPNQGPEQALVQLAECDNFYGILKRNTYYTPSGQAYLKCNWNSNEAAISLNDASLRFGIEEGSKVHKTPKIEEIMALIIATLFPSHDADNIDMMLYTGATATE</sequence>
<dbReference type="Proteomes" id="UP000198406">
    <property type="component" value="Unassembled WGS sequence"/>
</dbReference>
<accession>A0A1Z5J9V8</accession>
<dbReference type="SUPFAM" id="SSF51126">
    <property type="entry name" value="Pectin lyase-like"/>
    <property type="match status" value="1"/>
</dbReference>
<keyword evidence="1" id="KW-0732">Signal</keyword>
<feature type="signal peptide" evidence="1">
    <location>
        <begin position="1"/>
        <end position="20"/>
    </location>
</feature>
<dbReference type="InParanoid" id="A0A1Z5J9V8"/>
<comment type="caution">
    <text evidence="2">The sequence shown here is derived from an EMBL/GenBank/DDBJ whole genome shotgun (WGS) entry which is preliminary data.</text>
</comment>
<dbReference type="EMBL" id="BDSP01000017">
    <property type="protein sequence ID" value="GAX10531.1"/>
    <property type="molecule type" value="Genomic_DNA"/>
</dbReference>
<organism evidence="2 3">
    <name type="scientific">Fistulifera solaris</name>
    <name type="common">Oleaginous diatom</name>
    <dbReference type="NCBI Taxonomy" id="1519565"/>
    <lineage>
        <taxon>Eukaryota</taxon>
        <taxon>Sar</taxon>
        <taxon>Stramenopiles</taxon>
        <taxon>Ochrophyta</taxon>
        <taxon>Bacillariophyta</taxon>
        <taxon>Bacillariophyceae</taxon>
        <taxon>Bacillariophycidae</taxon>
        <taxon>Naviculales</taxon>
        <taxon>Naviculaceae</taxon>
        <taxon>Fistulifera</taxon>
    </lineage>
</organism>
<evidence type="ECO:0000313" key="3">
    <source>
        <dbReference type="Proteomes" id="UP000198406"/>
    </source>
</evidence>
<dbReference type="PANTHER" id="PTHR36453:SF1">
    <property type="entry name" value="RIGHT HANDED BETA HELIX DOMAIN-CONTAINING PROTEIN"/>
    <property type="match status" value="1"/>
</dbReference>